<keyword evidence="11" id="KW-1185">Reference proteome</keyword>
<evidence type="ECO:0008006" key="12">
    <source>
        <dbReference type="Google" id="ProtNLM"/>
    </source>
</evidence>
<accession>A0A1S6QH79</accession>
<dbReference type="Pfam" id="PF12821">
    <property type="entry name" value="ThrE_2"/>
    <property type="match status" value="1"/>
</dbReference>
<feature type="domain" description="Threonine/serine exporter-like N-terminal" evidence="8">
    <location>
        <begin position="20"/>
        <end position="254"/>
    </location>
</feature>
<dbReference type="GO" id="GO:0015744">
    <property type="term" value="P:succinate transport"/>
    <property type="evidence" value="ECO:0007669"/>
    <property type="project" value="TreeGrafter"/>
</dbReference>
<evidence type="ECO:0000259" key="9">
    <source>
        <dbReference type="Pfam" id="PF12821"/>
    </source>
</evidence>
<dbReference type="KEGG" id="lcu:PL11_003045"/>
<evidence type="ECO:0000313" key="11">
    <source>
        <dbReference type="Proteomes" id="UP000030361"/>
    </source>
</evidence>
<dbReference type="InterPro" id="IPR010619">
    <property type="entry name" value="ThrE-like_N"/>
</dbReference>
<feature type="domain" description="Threonine/Serine exporter ThrE" evidence="9">
    <location>
        <begin position="277"/>
        <end position="399"/>
    </location>
</feature>
<dbReference type="InterPro" id="IPR024528">
    <property type="entry name" value="ThrE_2"/>
</dbReference>
<evidence type="ECO:0000313" key="10">
    <source>
        <dbReference type="EMBL" id="AQW20963.1"/>
    </source>
</evidence>
<keyword evidence="3 7" id="KW-0812">Transmembrane</keyword>
<evidence type="ECO:0000256" key="6">
    <source>
        <dbReference type="ARBA" id="ARBA00034125"/>
    </source>
</evidence>
<dbReference type="RefSeq" id="WP_035166284.1">
    <property type="nucleotide sequence ID" value="NZ_CP018906.1"/>
</dbReference>
<dbReference type="GO" id="GO:0005886">
    <property type="term" value="C:plasma membrane"/>
    <property type="evidence" value="ECO:0007669"/>
    <property type="project" value="UniProtKB-SubCell"/>
</dbReference>
<sequence length="420" mass="45626">METIPSKDLSTDNKALIAAVLSMGKGLIEFGSEVKRAEDTMNRIINSSTFLTPDEKQESYVYVTINSIFFRNGNVDVDFVNVLNREFNLDKVAKLNQLSRDYSAQKISIQKLLASIKKVLKEPAKKKFSWLAYSVLSSSVTLILNGSVLECALAAIIGLVTSQSYPFFRRYLNNKFLPEFIAAFIGGLMAALFCKFFKLDPTLLYTAAIIPMVPGIALTNGVHDTFDDYFISGPVMILESLTTLVSISLGITLVQVLPLGIQASGEIQVTTVSLVAQIIGSALCSVSFAYIIHASKSMFWPISVAGALTWIAYVEVTSLSHNSLLNTLVSVGILSLVSQYFAKRYKAPMTIFFIPSLVALVPGITMFVGLSQLGTGQTAAAITTLIGVMANLLGLTIGSITGDEVYRLFMLVKNKVVNLS</sequence>
<protein>
    <recommendedName>
        <fullName evidence="12">Threonine/serine exporter-like N-terminal domain-containing protein</fullName>
    </recommendedName>
</protein>
<gene>
    <name evidence="10" type="ORF">PL11_003045</name>
</gene>
<dbReference type="GO" id="GO:0022857">
    <property type="term" value="F:transmembrane transporter activity"/>
    <property type="evidence" value="ECO:0007669"/>
    <property type="project" value="InterPro"/>
</dbReference>
<keyword evidence="2" id="KW-1003">Cell membrane</keyword>
<comment type="subcellular location">
    <subcellularLocation>
        <location evidence="1">Cell membrane</location>
        <topology evidence="1">Multi-pass membrane protein</topology>
    </subcellularLocation>
</comment>
<feature type="transmembrane region" description="Helical" evidence="7">
    <location>
        <begin position="130"/>
        <end position="160"/>
    </location>
</feature>
<evidence type="ECO:0000259" key="8">
    <source>
        <dbReference type="Pfam" id="PF06738"/>
    </source>
</evidence>
<feature type="transmembrane region" description="Helical" evidence="7">
    <location>
        <begin position="298"/>
        <end position="316"/>
    </location>
</feature>
<feature type="transmembrane region" description="Helical" evidence="7">
    <location>
        <begin position="235"/>
        <end position="257"/>
    </location>
</feature>
<dbReference type="AlphaFoldDB" id="A0A1S6QH79"/>
<feature type="transmembrane region" description="Helical" evidence="7">
    <location>
        <begin position="204"/>
        <end position="223"/>
    </location>
</feature>
<feature type="transmembrane region" description="Helical" evidence="7">
    <location>
        <begin position="323"/>
        <end position="341"/>
    </location>
</feature>
<keyword evidence="5 7" id="KW-0472">Membrane</keyword>
<proteinExistence type="inferred from homology"/>
<reference evidence="10 11" key="1">
    <citation type="journal article" date="2015" name="Genome Announc.">
        <title>Genome Sequence of Lactobacillus curieae CCTCC M 2011381T, a Novel Producer of Gamma-aminobutyric Acid.</title>
        <authorList>
            <person name="Wang Y."/>
            <person name="Wang Y."/>
            <person name="Lang C."/>
            <person name="Wei D."/>
            <person name="Xu P."/>
            <person name="Xie J."/>
        </authorList>
    </citation>
    <scope>NUCLEOTIDE SEQUENCE [LARGE SCALE GENOMIC DNA]</scope>
    <source>
        <strain evidence="10 11">CCTCC M 2011381</strain>
    </source>
</reference>
<feature type="transmembrane region" description="Helical" evidence="7">
    <location>
        <begin position="380"/>
        <end position="401"/>
    </location>
</feature>
<feature type="transmembrane region" description="Helical" evidence="7">
    <location>
        <begin position="347"/>
        <end position="368"/>
    </location>
</feature>
<dbReference type="Pfam" id="PF06738">
    <property type="entry name" value="ThrE"/>
    <property type="match status" value="1"/>
</dbReference>
<dbReference type="PANTHER" id="PTHR34390">
    <property type="entry name" value="UPF0442 PROTEIN YJJB-RELATED"/>
    <property type="match status" value="1"/>
</dbReference>
<feature type="transmembrane region" description="Helical" evidence="7">
    <location>
        <begin position="180"/>
        <end position="197"/>
    </location>
</feature>
<feature type="transmembrane region" description="Helical" evidence="7">
    <location>
        <begin position="269"/>
        <end position="292"/>
    </location>
</feature>
<keyword evidence="4 7" id="KW-1133">Transmembrane helix</keyword>
<dbReference type="EMBL" id="CP018906">
    <property type="protein sequence ID" value="AQW20963.1"/>
    <property type="molecule type" value="Genomic_DNA"/>
</dbReference>
<evidence type="ECO:0000256" key="1">
    <source>
        <dbReference type="ARBA" id="ARBA00004651"/>
    </source>
</evidence>
<dbReference type="eggNOG" id="COG2966">
    <property type="taxonomic scope" value="Bacteria"/>
</dbReference>
<evidence type="ECO:0000256" key="7">
    <source>
        <dbReference type="SAM" id="Phobius"/>
    </source>
</evidence>
<comment type="similarity">
    <text evidence="6">Belongs to the ThrE exporter (TC 2.A.79) family.</text>
</comment>
<name>A0A1S6QH79_9LACO</name>
<evidence type="ECO:0000256" key="2">
    <source>
        <dbReference type="ARBA" id="ARBA00022475"/>
    </source>
</evidence>
<dbReference type="OrthoDB" id="9813917at2"/>
<evidence type="ECO:0000256" key="5">
    <source>
        <dbReference type="ARBA" id="ARBA00023136"/>
    </source>
</evidence>
<organism evidence="10 11">
    <name type="scientific">Lentilactobacillus curieae</name>
    <dbReference type="NCBI Taxonomy" id="1138822"/>
    <lineage>
        <taxon>Bacteria</taxon>
        <taxon>Bacillati</taxon>
        <taxon>Bacillota</taxon>
        <taxon>Bacilli</taxon>
        <taxon>Lactobacillales</taxon>
        <taxon>Lactobacillaceae</taxon>
        <taxon>Lentilactobacillus</taxon>
    </lineage>
</organism>
<evidence type="ECO:0000256" key="4">
    <source>
        <dbReference type="ARBA" id="ARBA00022989"/>
    </source>
</evidence>
<evidence type="ECO:0000256" key="3">
    <source>
        <dbReference type="ARBA" id="ARBA00022692"/>
    </source>
</evidence>
<dbReference type="Proteomes" id="UP000030361">
    <property type="component" value="Chromosome"/>
</dbReference>
<dbReference type="InterPro" id="IPR050539">
    <property type="entry name" value="ThrE_Dicarb/AminoAcid_Exp"/>
</dbReference>
<dbReference type="PANTHER" id="PTHR34390:SF2">
    <property type="entry name" value="SUCCINATE TRANSPORTER SUBUNIT YJJP-RELATED"/>
    <property type="match status" value="1"/>
</dbReference>